<dbReference type="PROSITE" id="PS51257">
    <property type="entry name" value="PROKAR_LIPOPROTEIN"/>
    <property type="match status" value="1"/>
</dbReference>
<dbReference type="AlphaFoldDB" id="A0A8J4AG24"/>
<comment type="caution">
    <text evidence="3">The sequence shown here is derived from an EMBL/GenBank/DDBJ whole genome shotgun (WGS) entry which is preliminary data.</text>
</comment>
<evidence type="ECO:0000256" key="2">
    <source>
        <dbReference type="SAM" id="SignalP"/>
    </source>
</evidence>
<protein>
    <submittedName>
        <fullName evidence="3">ABC transporter substrate-binding protein</fullName>
    </submittedName>
</protein>
<keyword evidence="1 2" id="KW-0732">Signal</keyword>
<evidence type="ECO:0000313" key="3">
    <source>
        <dbReference type="EMBL" id="GIL29985.1"/>
    </source>
</evidence>
<evidence type="ECO:0000256" key="1">
    <source>
        <dbReference type="ARBA" id="ARBA00022729"/>
    </source>
</evidence>
<accession>A0A8J4AG24</accession>
<dbReference type="Proteomes" id="UP000614996">
    <property type="component" value="Unassembled WGS sequence"/>
</dbReference>
<dbReference type="Pfam" id="PF13531">
    <property type="entry name" value="SBP_bac_11"/>
    <property type="match status" value="1"/>
</dbReference>
<proteinExistence type="predicted"/>
<feature type="chain" id="PRO_5035153589" evidence="2">
    <location>
        <begin position="39"/>
        <end position="395"/>
    </location>
</feature>
<dbReference type="InterPro" id="IPR006311">
    <property type="entry name" value="TAT_signal"/>
</dbReference>
<sequence length="395" mass="42806">MRSIRPRSRRSLLRGTAVLALAGLTVAAAGCAPSSAPADGTTKSDAAITATRVDKDFDLNKLVAAAKEEGSVTVYDSTGDVVEAAAAFTKKYGIKAVGVKSKVGDTLQKMTREAAADNVTIDATLYEDGPTFVGELLPQKVVYPWLPGDLVDDIAAKDRTPPQVLQKANVFAYNPKLYPAGCPVHNVWELTDPKWRGKVVLQDPLGKPNIIQLFTQLDSQGDALGKAYRDEYGTKPSGSPAQEWIKKLAANAPILTSSDGDSSAAVGAPNQTKRRIGLFSTAKFRDVKDKGYHLRACEGLQPWSGYLYPKYVGIATHTRHPNAAKLFVHFMYTEAGIGTEMHNGGISANRTIPVAGGIPGLTDWHRDLFAFDSAHLRSDYRKSSDMQDLWRLNHH</sequence>
<evidence type="ECO:0000313" key="4">
    <source>
        <dbReference type="Proteomes" id="UP000614996"/>
    </source>
</evidence>
<keyword evidence="4" id="KW-1185">Reference proteome</keyword>
<name>A0A8J4AG24_9ACTN</name>
<dbReference type="PROSITE" id="PS51318">
    <property type="entry name" value="TAT"/>
    <property type="match status" value="1"/>
</dbReference>
<dbReference type="SUPFAM" id="SSF53850">
    <property type="entry name" value="Periplasmic binding protein-like II"/>
    <property type="match status" value="1"/>
</dbReference>
<reference evidence="4" key="1">
    <citation type="journal article" date="2021" name="Int. J. Syst. Evol. Microbiol.">
        <title>Actinocatenispora comari sp. nov., an endophytic actinomycete isolated from aerial parts of Comarum salesowianum.</title>
        <authorList>
            <person name="Oyunbileg N."/>
            <person name="Iizaka Y."/>
            <person name="Hamada M."/>
            <person name="Davaapurev B.O."/>
            <person name="Fukumoto A."/>
            <person name="Tsetseg B."/>
            <person name="Kato F."/>
            <person name="Tamura T."/>
            <person name="Batkhuu J."/>
            <person name="Anzai Y."/>
        </authorList>
    </citation>
    <scope>NUCLEOTIDE SEQUENCE [LARGE SCALE GENOMIC DNA]</scope>
    <source>
        <strain evidence="4">NUM-2625</strain>
    </source>
</reference>
<dbReference type="Gene3D" id="3.40.190.10">
    <property type="entry name" value="Periplasmic binding protein-like II"/>
    <property type="match status" value="2"/>
</dbReference>
<organism evidence="3 4">
    <name type="scientific">Actinocatenispora comari</name>
    <dbReference type="NCBI Taxonomy" id="2807577"/>
    <lineage>
        <taxon>Bacteria</taxon>
        <taxon>Bacillati</taxon>
        <taxon>Actinomycetota</taxon>
        <taxon>Actinomycetes</taxon>
        <taxon>Micromonosporales</taxon>
        <taxon>Micromonosporaceae</taxon>
        <taxon>Actinocatenispora</taxon>
    </lineage>
</organism>
<dbReference type="PANTHER" id="PTHR30006">
    <property type="entry name" value="THIAMINE-BINDING PERIPLASMIC PROTEIN-RELATED"/>
    <property type="match status" value="1"/>
</dbReference>
<feature type="signal peptide" evidence="2">
    <location>
        <begin position="1"/>
        <end position="38"/>
    </location>
</feature>
<gene>
    <name evidence="3" type="ORF">NUM_52390</name>
</gene>
<dbReference type="EMBL" id="BOPO01000111">
    <property type="protein sequence ID" value="GIL29985.1"/>
    <property type="molecule type" value="Genomic_DNA"/>
</dbReference>
<dbReference type="PANTHER" id="PTHR30006:SF2">
    <property type="entry name" value="ABC TRANSPORTER SUBSTRATE-BINDING PROTEIN"/>
    <property type="match status" value="1"/>
</dbReference>
<dbReference type="RefSeq" id="WP_207127639.1">
    <property type="nucleotide sequence ID" value="NZ_BOPO01000111.1"/>
</dbReference>